<dbReference type="EMBL" id="JACRTB010000012">
    <property type="protein sequence ID" value="MBC8576538.1"/>
    <property type="molecule type" value="Genomic_DNA"/>
</dbReference>
<dbReference type="Pfam" id="PF16868">
    <property type="entry name" value="NMT1_3"/>
    <property type="match status" value="1"/>
</dbReference>
<dbReference type="RefSeq" id="WP_262400049.1">
    <property type="nucleotide sequence ID" value="NZ_JACRTB010000012.1"/>
</dbReference>
<sequence>MMKKFSVIAALMALAMVITACGGTASSSGGAVSASGSAAAPAAPSGEPLKMNLATGGTSGTYYAYGGVIAQVLNEKIGDVVSMKVTSTGASKANMQLIQIGDSNIILTQNDVLSYGYNGTDMFEGETPIQNVSMIATLYPEVVHMIVNPDKIKTWDDLIGKNISVSDAGSGPSYNAVQVFDAYGFGFEDCNIMNLSYADSAEAMKDGKIDAFLATTGVPTTAMTELATTYDYKLLEIDDEHAKILMEKYPFYSREVIKAGDYSCITEDCNTVTVKACLVVNNDVSEDVVYEITKALFEYKSDIAAGHAKGELLDPEYALEGAPIGFHPGAVKYYKEIGLM</sequence>
<feature type="chain" id="PRO_5045950686" evidence="1">
    <location>
        <begin position="21"/>
        <end position="340"/>
    </location>
</feature>
<dbReference type="Proteomes" id="UP000658131">
    <property type="component" value="Unassembled WGS sequence"/>
</dbReference>
<dbReference type="CDD" id="cd13567">
    <property type="entry name" value="PBP2_TtGluBP"/>
    <property type="match status" value="1"/>
</dbReference>
<dbReference type="SUPFAM" id="SSF53850">
    <property type="entry name" value="Periplasmic binding protein-like II"/>
    <property type="match status" value="1"/>
</dbReference>
<protein>
    <submittedName>
        <fullName evidence="2">TAXI family TRAP transporter solute-binding subunit</fullName>
    </submittedName>
</protein>
<accession>A0ABR7NLL5</accession>
<comment type="caution">
    <text evidence="2">The sequence shown here is derived from an EMBL/GenBank/DDBJ whole genome shotgun (WGS) entry which is preliminary data.</text>
</comment>
<dbReference type="PANTHER" id="PTHR42941">
    <property type="entry name" value="SLL1037 PROTEIN"/>
    <property type="match status" value="1"/>
</dbReference>
<dbReference type="PROSITE" id="PS51257">
    <property type="entry name" value="PROKAR_LIPOPROTEIN"/>
    <property type="match status" value="1"/>
</dbReference>
<evidence type="ECO:0000313" key="2">
    <source>
        <dbReference type="EMBL" id="MBC8576538.1"/>
    </source>
</evidence>
<dbReference type="Gene3D" id="3.40.190.10">
    <property type="entry name" value="Periplasmic binding protein-like II"/>
    <property type="match status" value="2"/>
</dbReference>
<proteinExistence type="predicted"/>
<evidence type="ECO:0000256" key="1">
    <source>
        <dbReference type="SAM" id="SignalP"/>
    </source>
</evidence>
<reference evidence="2 3" key="1">
    <citation type="submission" date="2020-08" db="EMBL/GenBank/DDBJ databases">
        <title>Genome public.</title>
        <authorList>
            <person name="Liu C."/>
            <person name="Sun Q."/>
        </authorList>
    </citation>
    <scope>NUCLEOTIDE SEQUENCE [LARGE SCALE GENOMIC DNA]</scope>
    <source>
        <strain evidence="2 3">BX1</strain>
    </source>
</reference>
<dbReference type="PANTHER" id="PTHR42941:SF1">
    <property type="entry name" value="SLL1037 PROTEIN"/>
    <property type="match status" value="1"/>
</dbReference>
<keyword evidence="3" id="KW-1185">Reference proteome</keyword>
<dbReference type="InterPro" id="IPR011852">
    <property type="entry name" value="TRAP_TAXI"/>
</dbReference>
<dbReference type="NCBIfam" id="TIGR02122">
    <property type="entry name" value="TRAP_TAXI"/>
    <property type="match status" value="1"/>
</dbReference>
<gene>
    <name evidence="2" type="ORF">H8717_08995</name>
</gene>
<evidence type="ECO:0000313" key="3">
    <source>
        <dbReference type="Proteomes" id="UP000658131"/>
    </source>
</evidence>
<name>A0ABR7NLL5_9FIRM</name>
<keyword evidence="1" id="KW-0732">Signal</keyword>
<organism evidence="2 3">
    <name type="scientific">Yanshouia hominis</name>
    <dbReference type="NCBI Taxonomy" id="2763673"/>
    <lineage>
        <taxon>Bacteria</taxon>
        <taxon>Bacillati</taxon>
        <taxon>Bacillota</taxon>
        <taxon>Clostridia</taxon>
        <taxon>Eubacteriales</taxon>
        <taxon>Oscillospiraceae</taxon>
        <taxon>Yanshouia</taxon>
    </lineage>
</organism>
<feature type="signal peptide" evidence="1">
    <location>
        <begin position="1"/>
        <end position="20"/>
    </location>
</feature>